<feature type="domain" description="VOC" evidence="1">
    <location>
        <begin position="6"/>
        <end position="121"/>
    </location>
</feature>
<dbReference type="PROSITE" id="PS51819">
    <property type="entry name" value="VOC"/>
    <property type="match status" value="1"/>
</dbReference>
<reference evidence="2 3" key="1">
    <citation type="submission" date="2015-09" db="EMBL/GenBank/DDBJ databases">
        <title>Draft genome sequence of Kouleothrix aurantiaca JCM 19913.</title>
        <authorList>
            <person name="Hemp J."/>
        </authorList>
    </citation>
    <scope>NUCLEOTIDE SEQUENCE [LARGE SCALE GENOMIC DNA]</scope>
    <source>
        <strain evidence="2 3">COM-B</strain>
    </source>
</reference>
<dbReference type="PANTHER" id="PTHR36503:SF1">
    <property type="entry name" value="BLR2520 PROTEIN"/>
    <property type="match status" value="1"/>
</dbReference>
<name>A0A0P9D741_9CHLR</name>
<dbReference type="EMBL" id="LJCR01000210">
    <property type="protein sequence ID" value="KPV53648.1"/>
    <property type="molecule type" value="Genomic_DNA"/>
</dbReference>
<dbReference type="SUPFAM" id="SSF54593">
    <property type="entry name" value="Glyoxalase/Bleomycin resistance protein/Dihydroxybiphenyl dioxygenase"/>
    <property type="match status" value="1"/>
</dbReference>
<dbReference type="InterPro" id="IPR037523">
    <property type="entry name" value="VOC_core"/>
</dbReference>
<dbReference type="PANTHER" id="PTHR36503">
    <property type="entry name" value="BLR2520 PROTEIN"/>
    <property type="match status" value="1"/>
</dbReference>
<comment type="caution">
    <text evidence="2">The sequence shown here is derived from an EMBL/GenBank/DDBJ whole genome shotgun (WGS) entry which is preliminary data.</text>
</comment>
<dbReference type="AlphaFoldDB" id="A0A0P9D741"/>
<sequence>MAKLLGPDFISVQVRDLATSRAFYIDLLGFTEDAHFRAPGFVLFDTTTIPFGISEARMNMDELTQPSGGVTLWIDCDDVDGLHATLVAAGATVLQPPYNSPFGRAVVFADPDGYRITANQNPWDRFPLGGKGAAGK</sequence>
<dbReference type="Gene3D" id="3.10.180.10">
    <property type="entry name" value="2,3-Dihydroxybiphenyl 1,2-Dioxygenase, domain 1"/>
    <property type="match status" value="1"/>
</dbReference>
<organism evidence="2 3">
    <name type="scientific">Kouleothrix aurantiaca</name>
    <dbReference type="NCBI Taxonomy" id="186479"/>
    <lineage>
        <taxon>Bacteria</taxon>
        <taxon>Bacillati</taxon>
        <taxon>Chloroflexota</taxon>
        <taxon>Chloroflexia</taxon>
        <taxon>Chloroflexales</taxon>
        <taxon>Roseiflexineae</taxon>
        <taxon>Roseiflexaceae</taxon>
        <taxon>Kouleothrix</taxon>
    </lineage>
</organism>
<dbReference type="Proteomes" id="UP000050509">
    <property type="component" value="Unassembled WGS sequence"/>
</dbReference>
<dbReference type="InterPro" id="IPR029068">
    <property type="entry name" value="Glyas_Bleomycin-R_OHBP_Dase"/>
</dbReference>
<protein>
    <recommendedName>
        <fullName evidence="1">VOC domain-containing protein</fullName>
    </recommendedName>
</protein>
<evidence type="ECO:0000313" key="2">
    <source>
        <dbReference type="EMBL" id="KPV53648.1"/>
    </source>
</evidence>
<keyword evidence="3" id="KW-1185">Reference proteome</keyword>
<evidence type="ECO:0000259" key="1">
    <source>
        <dbReference type="PROSITE" id="PS51819"/>
    </source>
</evidence>
<dbReference type="InterPro" id="IPR004360">
    <property type="entry name" value="Glyas_Fos-R_dOase_dom"/>
</dbReference>
<evidence type="ECO:0000313" key="3">
    <source>
        <dbReference type="Proteomes" id="UP000050509"/>
    </source>
</evidence>
<dbReference type="Pfam" id="PF00903">
    <property type="entry name" value="Glyoxalase"/>
    <property type="match status" value="1"/>
</dbReference>
<gene>
    <name evidence="2" type="ORF">SE17_08410</name>
</gene>
<proteinExistence type="predicted"/>
<accession>A0A0P9D741</accession>